<dbReference type="InterPro" id="IPR041049">
    <property type="entry name" value="DUF5615"/>
</dbReference>
<accession>A0A179DLB9</accession>
<evidence type="ECO:0000313" key="2">
    <source>
        <dbReference type="EMBL" id="OAQ41907.1"/>
    </source>
</evidence>
<feature type="domain" description="DUF5615" evidence="1">
    <location>
        <begin position="7"/>
        <end position="80"/>
    </location>
</feature>
<sequence length="88" mass="10267">MPNQNFTDDNEILKFALEENRIVITKDSDFLDSYLLKSEPKKLLLIRTGNITNQMLLKIFSDKLEIITKLISESNLVEVTQNFIIQHK</sequence>
<dbReference type="AlphaFoldDB" id="A0A179DLB9"/>
<protein>
    <recommendedName>
        <fullName evidence="1">DUF5615 domain-containing protein</fullName>
    </recommendedName>
</protein>
<organism evidence="2 3">
    <name type="scientific">Pedobacter psychrophilus</name>
    <dbReference type="NCBI Taxonomy" id="1826909"/>
    <lineage>
        <taxon>Bacteria</taxon>
        <taxon>Pseudomonadati</taxon>
        <taxon>Bacteroidota</taxon>
        <taxon>Sphingobacteriia</taxon>
        <taxon>Sphingobacteriales</taxon>
        <taxon>Sphingobacteriaceae</taxon>
        <taxon>Pedobacter</taxon>
    </lineage>
</organism>
<name>A0A179DLB9_9SPHI</name>
<keyword evidence="3" id="KW-1185">Reference proteome</keyword>
<reference evidence="2 3" key="1">
    <citation type="submission" date="2016-04" db="EMBL/GenBank/DDBJ databases">
        <authorList>
            <person name="Evans L.H."/>
            <person name="Alamgir A."/>
            <person name="Owens N."/>
            <person name="Weber N.D."/>
            <person name="Virtaneva K."/>
            <person name="Barbian K."/>
            <person name="Babar A."/>
            <person name="Rosenke K."/>
        </authorList>
    </citation>
    <scope>NUCLEOTIDE SEQUENCE [LARGE SCALE GENOMIC DNA]</scope>
    <source>
        <strain evidence="2 3">CCM 8644</strain>
    </source>
</reference>
<evidence type="ECO:0000259" key="1">
    <source>
        <dbReference type="Pfam" id="PF18480"/>
    </source>
</evidence>
<gene>
    <name evidence="2" type="ORF">A5893_01960</name>
</gene>
<dbReference type="STRING" id="1826909.A5893_01960"/>
<comment type="caution">
    <text evidence="2">The sequence shown here is derived from an EMBL/GenBank/DDBJ whole genome shotgun (WGS) entry which is preliminary data.</text>
</comment>
<dbReference type="Pfam" id="PF18480">
    <property type="entry name" value="DUF5615"/>
    <property type="match status" value="1"/>
</dbReference>
<dbReference type="Proteomes" id="UP000078459">
    <property type="component" value="Unassembled WGS sequence"/>
</dbReference>
<dbReference type="EMBL" id="LWHJ01000011">
    <property type="protein sequence ID" value="OAQ41907.1"/>
    <property type="molecule type" value="Genomic_DNA"/>
</dbReference>
<reference evidence="2 3" key="2">
    <citation type="submission" date="2016-06" db="EMBL/GenBank/DDBJ databases">
        <title>Pedobacter psychrophilus sp. nov., isolated from Antarctic fragmentary rock.</title>
        <authorList>
            <person name="Svec P."/>
        </authorList>
    </citation>
    <scope>NUCLEOTIDE SEQUENCE [LARGE SCALE GENOMIC DNA]</scope>
    <source>
        <strain evidence="2 3">CCM 8644</strain>
    </source>
</reference>
<proteinExistence type="predicted"/>
<evidence type="ECO:0000313" key="3">
    <source>
        <dbReference type="Proteomes" id="UP000078459"/>
    </source>
</evidence>